<dbReference type="EMBL" id="JASPKZ010003445">
    <property type="protein sequence ID" value="KAJ9593373.1"/>
    <property type="molecule type" value="Genomic_DNA"/>
</dbReference>
<proteinExistence type="predicted"/>
<feature type="non-terminal residue" evidence="2">
    <location>
        <position position="1"/>
    </location>
</feature>
<protein>
    <recommendedName>
        <fullName evidence="4">Cytochrome c oxidase subunit 1</fullName>
    </recommendedName>
</protein>
<sequence length="71" mass="8222">IPRRYYYIINSFLTQHETVSSIGSIIYFIGVVMFIFIIYSALVRFEIDEMLSALLPSSRYWHPLGLISGTT</sequence>
<comment type="caution">
    <text evidence="2">The sequence shown here is derived from an EMBL/GenBank/DDBJ whole genome shotgun (WGS) entry which is preliminary data.</text>
</comment>
<keyword evidence="3" id="KW-1185">Reference proteome</keyword>
<dbReference type="Proteomes" id="UP001233999">
    <property type="component" value="Unassembled WGS sequence"/>
</dbReference>
<keyword evidence="1" id="KW-1133">Transmembrane helix</keyword>
<accession>A0AAD8A6R0</accession>
<name>A0AAD8A6R0_DIPPU</name>
<evidence type="ECO:0008006" key="4">
    <source>
        <dbReference type="Google" id="ProtNLM"/>
    </source>
</evidence>
<evidence type="ECO:0000313" key="3">
    <source>
        <dbReference type="Proteomes" id="UP001233999"/>
    </source>
</evidence>
<feature type="non-terminal residue" evidence="2">
    <location>
        <position position="71"/>
    </location>
</feature>
<feature type="transmembrane region" description="Helical" evidence="1">
    <location>
        <begin position="20"/>
        <end position="42"/>
    </location>
</feature>
<keyword evidence="1" id="KW-0812">Transmembrane</keyword>
<keyword evidence="1" id="KW-0472">Membrane</keyword>
<organism evidence="2 3">
    <name type="scientific">Diploptera punctata</name>
    <name type="common">Pacific beetle cockroach</name>
    <dbReference type="NCBI Taxonomy" id="6984"/>
    <lineage>
        <taxon>Eukaryota</taxon>
        <taxon>Metazoa</taxon>
        <taxon>Ecdysozoa</taxon>
        <taxon>Arthropoda</taxon>
        <taxon>Hexapoda</taxon>
        <taxon>Insecta</taxon>
        <taxon>Pterygota</taxon>
        <taxon>Neoptera</taxon>
        <taxon>Polyneoptera</taxon>
        <taxon>Dictyoptera</taxon>
        <taxon>Blattodea</taxon>
        <taxon>Blaberoidea</taxon>
        <taxon>Blaberidae</taxon>
        <taxon>Diplopterinae</taxon>
        <taxon>Diploptera</taxon>
    </lineage>
</organism>
<dbReference type="AlphaFoldDB" id="A0AAD8A6R0"/>
<evidence type="ECO:0000256" key="1">
    <source>
        <dbReference type="SAM" id="Phobius"/>
    </source>
</evidence>
<evidence type="ECO:0000313" key="2">
    <source>
        <dbReference type="EMBL" id="KAJ9593373.1"/>
    </source>
</evidence>
<dbReference type="SUPFAM" id="SSF81442">
    <property type="entry name" value="Cytochrome c oxidase subunit I-like"/>
    <property type="match status" value="1"/>
</dbReference>
<gene>
    <name evidence="2" type="ORF">L9F63_015077</name>
</gene>
<reference evidence="2" key="1">
    <citation type="journal article" date="2023" name="IScience">
        <title>Live-bearing cockroach genome reveals convergent evolutionary mechanisms linked to viviparity in insects and beyond.</title>
        <authorList>
            <person name="Fouks B."/>
            <person name="Harrison M.C."/>
            <person name="Mikhailova A.A."/>
            <person name="Marchal E."/>
            <person name="English S."/>
            <person name="Carruthers M."/>
            <person name="Jennings E.C."/>
            <person name="Chiamaka E.L."/>
            <person name="Frigard R.A."/>
            <person name="Pippel M."/>
            <person name="Attardo G.M."/>
            <person name="Benoit J.B."/>
            <person name="Bornberg-Bauer E."/>
            <person name="Tobe S.S."/>
        </authorList>
    </citation>
    <scope>NUCLEOTIDE SEQUENCE</scope>
    <source>
        <strain evidence="2">Stay&amp;Tobe</strain>
    </source>
</reference>
<reference evidence="2" key="2">
    <citation type="submission" date="2023-05" db="EMBL/GenBank/DDBJ databases">
        <authorList>
            <person name="Fouks B."/>
        </authorList>
    </citation>
    <scope>NUCLEOTIDE SEQUENCE</scope>
    <source>
        <strain evidence="2">Stay&amp;Tobe</strain>
        <tissue evidence="2">Testes</tissue>
    </source>
</reference>
<dbReference type="InterPro" id="IPR036927">
    <property type="entry name" value="Cyt_c_oxase-like_su1_sf"/>
</dbReference>